<evidence type="ECO:0000313" key="3">
    <source>
        <dbReference type="EMBL" id="CCK77493.1"/>
    </source>
</evidence>
<dbReference type="Proteomes" id="UP000032749">
    <property type="component" value="Chromosome"/>
</dbReference>
<reference evidence="3 4" key="1">
    <citation type="journal article" date="2013" name="Nat. Commun.">
        <title>Genome sequence and functional genomic analysis of the oil-degrading bacterium Oleispira antarctica.</title>
        <authorList>
            <person name="Kube M."/>
            <person name="Chernikova T.N."/>
            <person name="Al-Ramahi Y."/>
            <person name="Beloqui A."/>
            <person name="Lopez-Cortez N."/>
            <person name="Guazzaroni M.E."/>
            <person name="Heipieper H.J."/>
            <person name="Klages S."/>
            <person name="Kotsyurbenko O.R."/>
            <person name="Langer I."/>
            <person name="Nechitaylo T.Y."/>
            <person name="Lunsdorf H."/>
            <person name="Fernandez M."/>
            <person name="Juarez S."/>
            <person name="Ciordia S."/>
            <person name="Singer A."/>
            <person name="Kagan O."/>
            <person name="Egorova O."/>
            <person name="Petit P.A."/>
            <person name="Stogios P."/>
            <person name="Kim Y."/>
            <person name="Tchigvintsev A."/>
            <person name="Flick R."/>
            <person name="Denaro R."/>
            <person name="Genovese M."/>
            <person name="Albar J.P."/>
            <person name="Reva O.N."/>
            <person name="Martinez-Gomariz M."/>
            <person name="Tran H."/>
            <person name="Ferrer M."/>
            <person name="Savchenko A."/>
            <person name="Yakunin A.F."/>
            <person name="Yakimov M.M."/>
            <person name="Golyshina O.V."/>
            <person name="Reinhardt R."/>
            <person name="Golyshin P.N."/>
        </authorList>
    </citation>
    <scope>NUCLEOTIDE SEQUENCE [LARGE SCALE GENOMIC DNA]</scope>
</reference>
<dbReference type="EMBL" id="FO203512">
    <property type="protein sequence ID" value="CCK77493.1"/>
    <property type="molecule type" value="Genomic_DNA"/>
</dbReference>
<evidence type="ECO:0000313" key="4">
    <source>
        <dbReference type="Proteomes" id="UP000032749"/>
    </source>
</evidence>
<feature type="signal peptide" evidence="1">
    <location>
        <begin position="1"/>
        <end position="24"/>
    </location>
</feature>
<dbReference type="KEGG" id="oai:OLEAN_C33170"/>
<dbReference type="PATRIC" id="fig|698738.3.peg.3448"/>
<dbReference type="Pfam" id="PF00497">
    <property type="entry name" value="SBP_bac_3"/>
    <property type="match status" value="1"/>
</dbReference>
<dbReference type="STRING" id="698738.OLEAN_C33170"/>
<protein>
    <recommendedName>
        <fullName evidence="2">Solute-binding protein family 3/N-terminal domain-containing protein</fullName>
    </recommendedName>
</protein>
<feature type="domain" description="Solute-binding protein family 3/N-terminal" evidence="2">
    <location>
        <begin position="46"/>
        <end position="233"/>
    </location>
</feature>
<name>R4YU29_OLEAN</name>
<dbReference type="SUPFAM" id="SSF53850">
    <property type="entry name" value="Periplasmic binding protein-like II"/>
    <property type="match status" value="1"/>
</dbReference>
<accession>R4YU29</accession>
<dbReference type="InterPro" id="IPR001638">
    <property type="entry name" value="Solute-binding_3/MltF_N"/>
</dbReference>
<gene>
    <name evidence="3" type="ORF">OLEAN_C33170</name>
</gene>
<dbReference type="AlphaFoldDB" id="R4YU29"/>
<sequence>MIARFLFTVSLLMISLLLTQPCRAEEYKFVSIDGLYEQQVGQIILPQIYKKLGIDISITPMPGNRAVLETVSGRMDGEIMRIGSYGIDHPEVLRIPTSYYHLETMAFYKKGSSVDITSAKDLSQYSVLKVRGVKHTSNITKGLENVYDYDDTVSMLNALDKHRVNIALTHAGDGLFAIVKHQIKDIDYNISKPLSILPLYHYVHKKNVHLVEQVDRIIREMKASGELDKIIDRAEKEVFELHGLPLK</sequence>
<dbReference type="Gene3D" id="3.40.190.10">
    <property type="entry name" value="Periplasmic binding protein-like II"/>
    <property type="match status" value="2"/>
</dbReference>
<keyword evidence="1" id="KW-0732">Signal</keyword>
<evidence type="ECO:0000256" key="1">
    <source>
        <dbReference type="SAM" id="SignalP"/>
    </source>
</evidence>
<feature type="chain" id="PRO_5004383977" description="Solute-binding protein family 3/N-terminal domain-containing protein" evidence="1">
    <location>
        <begin position="25"/>
        <end position="247"/>
    </location>
</feature>
<dbReference type="HOGENOM" id="CLU_080965_2_0_6"/>
<keyword evidence="4" id="KW-1185">Reference proteome</keyword>
<evidence type="ECO:0000259" key="2">
    <source>
        <dbReference type="Pfam" id="PF00497"/>
    </source>
</evidence>
<dbReference type="OrthoDB" id="8255022at2"/>
<organism evidence="3 4">
    <name type="scientific">Oleispira antarctica RB-8</name>
    <dbReference type="NCBI Taxonomy" id="698738"/>
    <lineage>
        <taxon>Bacteria</taxon>
        <taxon>Pseudomonadati</taxon>
        <taxon>Pseudomonadota</taxon>
        <taxon>Gammaproteobacteria</taxon>
        <taxon>Oceanospirillales</taxon>
        <taxon>Oceanospirillaceae</taxon>
        <taxon>Oleispira</taxon>
    </lineage>
</organism>
<proteinExistence type="predicted"/>